<keyword evidence="8" id="KW-0378">Hydrolase</keyword>
<keyword evidence="16" id="KW-0121">Carboxypeptidase</keyword>
<comment type="caution">
    <text evidence="16">The sequence shown here is derived from an EMBL/GenBank/DDBJ whole genome shotgun (WGS) entry which is preliminary data.</text>
</comment>
<comment type="similarity">
    <text evidence="4 13">Belongs to the peptidase M14 family.</text>
</comment>
<evidence type="ECO:0000313" key="17">
    <source>
        <dbReference type="Proteomes" id="UP000230605"/>
    </source>
</evidence>
<proteinExistence type="inferred from homology"/>
<evidence type="ECO:0000256" key="1">
    <source>
        <dbReference type="ARBA" id="ARBA00001947"/>
    </source>
</evidence>
<evidence type="ECO:0000256" key="9">
    <source>
        <dbReference type="ARBA" id="ARBA00023026"/>
    </source>
</evidence>
<feature type="transmembrane region" description="Helical" evidence="14">
    <location>
        <begin position="55"/>
        <end position="78"/>
    </location>
</feature>
<evidence type="ECO:0000256" key="7">
    <source>
        <dbReference type="ARBA" id="ARBA00022729"/>
    </source>
</evidence>
<accession>A0A2G5HTX0</accession>
<evidence type="ECO:0000256" key="5">
    <source>
        <dbReference type="ARBA" id="ARBA00022525"/>
    </source>
</evidence>
<evidence type="ECO:0000256" key="2">
    <source>
        <dbReference type="ARBA" id="ARBA00003091"/>
    </source>
</evidence>
<comment type="subcellular location">
    <subcellularLocation>
        <location evidence="3">Secreted</location>
    </subcellularLocation>
</comment>
<evidence type="ECO:0000256" key="13">
    <source>
        <dbReference type="PROSITE-ProRule" id="PRU01379"/>
    </source>
</evidence>
<dbReference type="AlphaFoldDB" id="A0A2G5HTX0"/>
<keyword evidence="14" id="KW-1133">Transmembrane helix</keyword>
<organism evidence="16 17">
    <name type="scientific">Cercospora beticola</name>
    <name type="common">Sugarbeet leaf spot fungus</name>
    <dbReference type="NCBI Taxonomy" id="122368"/>
    <lineage>
        <taxon>Eukaryota</taxon>
        <taxon>Fungi</taxon>
        <taxon>Dikarya</taxon>
        <taxon>Ascomycota</taxon>
        <taxon>Pezizomycotina</taxon>
        <taxon>Dothideomycetes</taxon>
        <taxon>Dothideomycetidae</taxon>
        <taxon>Mycosphaerellales</taxon>
        <taxon>Mycosphaerellaceae</taxon>
        <taxon>Cercospora</taxon>
    </lineage>
</organism>
<evidence type="ECO:0000256" key="6">
    <source>
        <dbReference type="ARBA" id="ARBA00022670"/>
    </source>
</evidence>
<keyword evidence="14" id="KW-0472">Membrane</keyword>
<evidence type="ECO:0000313" key="16">
    <source>
        <dbReference type="EMBL" id="PIA95980.1"/>
    </source>
</evidence>
<gene>
    <name evidence="16" type="ORF">CB0940_10419</name>
</gene>
<reference evidence="16 17" key="1">
    <citation type="submission" date="2015-10" db="EMBL/GenBank/DDBJ databases">
        <title>The cercosporin biosynthetic gene cluster was horizontally transferred to several fungal lineages and shown to be expanded in Cercospora beticola based on microsynteny with recipient genomes.</title>
        <authorList>
            <person name="De Jonge R."/>
            <person name="Ebert M.K."/>
            <person name="Suttle J.C."/>
            <person name="Jurick Ii W.M."/>
            <person name="Secor G.A."/>
            <person name="Thomma B.P."/>
            <person name="Van De Peer Y."/>
            <person name="Bolton M.D."/>
        </authorList>
    </citation>
    <scope>NUCLEOTIDE SEQUENCE [LARGE SCALE GENOMIC DNA]</scope>
    <source>
        <strain evidence="16 17">09-40</strain>
    </source>
</reference>
<dbReference type="PANTHER" id="PTHR11705">
    <property type="entry name" value="PROTEASE FAMILY M14 CARBOXYPEPTIDASE A,B"/>
    <property type="match status" value="1"/>
</dbReference>
<feature type="domain" description="Peptidase M14" evidence="15">
    <location>
        <begin position="132"/>
        <end position="413"/>
    </location>
</feature>
<sequence>MPVVPMVSSTRLSTPAYICCERSQSFGDGFMSSPTTSALKSPWAIHRPRRASRRLTLGLGLCAIAMAYKFLPFLLAIFDHTQATRYGNNHVSVRKDEPQVEANFPDPGVKLFSPAFLDEHSVQSGFKNGTTGPTSDETLTDFLSLLDERNDWFHWQPAEYLSEEGRSIDFVYVSQDPQPHTSTDRARIWIQGGVHGDEPAGDQAVLALLGELDSNKTWTTSILEKVDLLLLPRYNPDGEAYFQRLLASNFDPNRDHIKLARQQTRDIKKTFSKFDPHVAVDLHEYSARLQLLSHGEVYVPQADARFSAAKNLNIHPDISALSEKLYAPAIASNLEANGLRWEPYAAIGPGRKPNETISFVEAESDAKIGRNAMGLIQAVSFLCETRGIGIADQEFARRTYSGLSMLESIVQTTADHASEVLETITKSVEDFVQSKEHIVLTDHAVKTQNNWTFIELDSGDLAEVLIDFSSTTPTRANLTRPRPEAYLIPRTWAELAEKLRVSGLEVETLPDAFHGTVEALTIETSKFVEPVSYYEGAIPVRVTTNSTMREISLPKGSFRISTRQKNAALAFAALEPEVIDSYVSVNIIPLEEGDEYPIFRVL</sequence>
<evidence type="ECO:0000256" key="14">
    <source>
        <dbReference type="SAM" id="Phobius"/>
    </source>
</evidence>
<dbReference type="Gene3D" id="3.40.630.10">
    <property type="entry name" value="Zn peptidases"/>
    <property type="match status" value="1"/>
</dbReference>
<keyword evidence="9" id="KW-0843">Virulence</keyword>
<evidence type="ECO:0000256" key="12">
    <source>
        <dbReference type="ARBA" id="ARBA00042017"/>
    </source>
</evidence>
<name>A0A2G5HTX0_CERBT</name>
<dbReference type="GO" id="GO:0004181">
    <property type="term" value="F:metallocarboxypeptidase activity"/>
    <property type="evidence" value="ECO:0007669"/>
    <property type="project" value="InterPro"/>
</dbReference>
<evidence type="ECO:0000256" key="3">
    <source>
        <dbReference type="ARBA" id="ARBA00004613"/>
    </source>
</evidence>
<keyword evidence="5" id="KW-0964">Secreted</keyword>
<evidence type="ECO:0000256" key="11">
    <source>
        <dbReference type="ARBA" id="ARBA00041263"/>
    </source>
</evidence>
<keyword evidence="10" id="KW-0325">Glycoprotein</keyword>
<evidence type="ECO:0000259" key="15">
    <source>
        <dbReference type="PROSITE" id="PS52035"/>
    </source>
</evidence>
<dbReference type="GO" id="GO:0008270">
    <property type="term" value="F:zinc ion binding"/>
    <property type="evidence" value="ECO:0007669"/>
    <property type="project" value="InterPro"/>
</dbReference>
<protein>
    <recommendedName>
        <fullName evidence="12">Carboxypeptidase M14B</fullName>
    </recommendedName>
    <alternativeName>
        <fullName evidence="11">Carboxypeptidase MCPB</fullName>
    </alternativeName>
</protein>
<evidence type="ECO:0000256" key="8">
    <source>
        <dbReference type="ARBA" id="ARBA00022801"/>
    </source>
</evidence>
<dbReference type="EMBL" id="LKMD01000103">
    <property type="protein sequence ID" value="PIA95980.1"/>
    <property type="molecule type" value="Genomic_DNA"/>
</dbReference>
<evidence type="ECO:0000256" key="4">
    <source>
        <dbReference type="ARBA" id="ARBA00005988"/>
    </source>
</evidence>
<dbReference type="PROSITE" id="PS52035">
    <property type="entry name" value="PEPTIDASE_M14"/>
    <property type="match status" value="1"/>
</dbReference>
<comment type="function">
    <text evidence="2">Extracellular metalloprotease that contributes to pathogenicity.</text>
</comment>
<dbReference type="CDD" id="cd06242">
    <property type="entry name" value="M14-like"/>
    <property type="match status" value="1"/>
</dbReference>
<keyword evidence="14" id="KW-0812">Transmembrane</keyword>
<keyword evidence="7" id="KW-0732">Signal</keyword>
<dbReference type="GO" id="GO:0005576">
    <property type="term" value="C:extracellular region"/>
    <property type="evidence" value="ECO:0007669"/>
    <property type="project" value="UniProtKB-SubCell"/>
</dbReference>
<dbReference type="SUPFAM" id="SSF53187">
    <property type="entry name" value="Zn-dependent exopeptidases"/>
    <property type="match status" value="1"/>
</dbReference>
<dbReference type="Pfam" id="PF00246">
    <property type="entry name" value="Peptidase_M14"/>
    <property type="match status" value="1"/>
</dbReference>
<dbReference type="InterPro" id="IPR000834">
    <property type="entry name" value="Peptidase_M14"/>
</dbReference>
<keyword evidence="6" id="KW-0645">Protease</keyword>
<evidence type="ECO:0000256" key="10">
    <source>
        <dbReference type="ARBA" id="ARBA00023180"/>
    </source>
</evidence>
<dbReference type="Proteomes" id="UP000230605">
    <property type="component" value="Chromosome 8"/>
</dbReference>
<feature type="active site" description="Proton donor/acceptor" evidence="13">
    <location>
        <position position="384"/>
    </location>
</feature>
<dbReference type="GO" id="GO:0006508">
    <property type="term" value="P:proteolysis"/>
    <property type="evidence" value="ECO:0007669"/>
    <property type="project" value="UniProtKB-KW"/>
</dbReference>
<dbReference type="OrthoDB" id="3626597at2759"/>
<comment type="cofactor">
    <cofactor evidence="1">
        <name>Zn(2+)</name>
        <dbReference type="ChEBI" id="CHEBI:29105"/>
    </cofactor>
</comment>
<dbReference type="PANTHER" id="PTHR11705:SF83">
    <property type="entry name" value="INACTIVE METALLOCARBOXYPEPTIDASE ECM14"/>
    <property type="match status" value="1"/>
</dbReference>